<dbReference type="Proteomes" id="UP000178636">
    <property type="component" value="Unassembled WGS sequence"/>
</dbReference>
<gene>
    <name evidence="1" type="ORF">A3C93_03400</name>
</gene>
<proteinExistence type="predicted"/>
<evidence type="ECO:0000313" key="1">
    <source>
        <dbReference type="EMBL" id="OGZ12332.1"/>
    </source>
</evidence>
<dbReference type="EMBL" id="MHLO01000020">
    <property type="protein sequence ID" value="OGZ12332.1"/>
    <property type="molecule type" value="Genomic_DNA"/>
</dbReference>
<name>A0A1G2DFW8_9BACT</name>
<protein>
    <recommendedName>
        <fullName evidence="3">Antitoxin, RHH family protein</fullName>
    </recommendedName>
</protein>
<reference evidence="1 2" key="1">
    <citation type="journal article" date="2016" name="Nat. Commun.">
        <title>Thousands of microbial genomes shed light on interconnected biogeochemical processes in an aquifer system.</title>
        <authorList>
            <person name="Anantharaman K."/>
            <person name="Brown C.T."/>
            <person name="Hug L.A."/>
            <person name="Sharon I."/>
            <person name="Castelle C.J."/>
            <person name="Probst A.J."/>
            <person name="Thomas B.C."/>
            <person name="Singh A."/>
            <person name="Wilkins M.J."/>
            <person name="Karaoz U."/>
            <person name="Brodie E.L."/>
            <person name="Williams K.H."/>
            <person name="Hubbard S.S."/>
            <person name="Banfield J.F."/>
        </authorList>
    </citation>
    <scope>NUCLEOTIDE SEQUENCE [LARGE SCALE GENOMIC DNA]</scope>
</reference>
<accession>A0A1G2DFW8</accession>
<comment type="caution">
    <text evidence="1">The sequence shown here is derived from an EMBL/GenBank/DDBJ whole genome shotgun (WGS) entry which is preliminary data.</text>
</comment>
<dbReference type="AlphaFoldDB" id="A0A1G2DFW8"/>
<sequence length="62" mass="7222">MSYEVEQSLIALAKRDQVPHATKAAELLRQALEIEEDRVLDSIAKERDQDRTKFVSHKTAWR</sequence>
<evidence type="ECO:0008006" key="3">
    <source>
        <dbReference type="Google" id="ProtNLM"/>
    </source>
</evidence>
<evidence type="ECO:0000313" key="2">
    <source>
        <dbReference type="Proteomes" id="UP000178636"/>
    </source>
</evidence>
<dbReference type="STRING" id="1798664.A3C93_03400"/>
<organism evidence="1 2">
    <name type="scientific">Candidatus Lloydbacteria bacterium RIFCSPHIGHO2_02_FULL_54_17</name>
    <dbReference type="NCBI Taxonomy" id="1798664"/>
    <lineage>
        <taxon>Bacteria</taxon>
        <taxon>Candidatus Lloydiibacteriota</taxon>
    </lineage>
</organism>